<dbReference type="AlphaFoldDB" id="A0A0G9MT77"/>
<name>A0A0G9MT77_9SPHN</name>
<dbReference type="EMBL" id="LBHC01000001">
    <property type="protein sequence ID" value="KLE33734.1"/>
    <property type="molecule type" value="Genomic_DNA"/>
</dbReference>
<organism evidence="1 2">
    <name type="scientific">Aurantiacibacter gangjinensis</name>
    <dbReference type="NCBI Taxonomy" id="502682"/>
    <lineage>
        <taxon>Bacteria</taxon>
        <taxon>Pseudomonadati</taxon>
        <taxon>Pseudomonadota</taxon>
        <taxon>Alphaproteobacteria</taxon>
        <taxon>Sphingomonadales</taxon>
        <taxon>Erythrobacteraceae</taxon>
        <taxon>Aurantiacibacter</taxon>
    </lineage>
</organism>
<proteinExistence type="predicted"/>
<comment type="caution">
    <text evidence="1">The sequence shown here is derived from an EMBL/GenBank/DDBJ whole genome shotgun (WGS) entry which is preliminary data.</text>
</comment>
<dbReference type="SUPFAM" id="SSF53335">
    <property type="entry name" value="S-adenosyl-L-methionine-dependent methyltransferases"/>
    <property type="match status" value="1"/>
</dbReference>
<dbReference type="InterPro" id="IPR029063">
    <property type="entry name" value="SAM-dependent_MTases_sf"/>
</dbReference>
<gene>
    <name evidence="1" type="ORF">AAW01_06295</name>
</gene>
<evidence type="ECO:0000313" key="1">
    <source>
        <dbReference type="EMBL" id="KLE33734.1"/>
    </source>
</evidence>
<reference evidence="1 2" key="1">
    <citation type="submission" date="2015-04" db="EMBL/GenBank/DDBJ databases">
        <title>The draft genome sequence of Erythrobacr gangjinensis K7-2.</title>
        <authorList>
            <person name="Zhuang L."/>
            <person name="Liu Y."/>
            <person name="Shao Z."/>
        </authorList>
    </citation>
    <scope>NUCLEOTIDE SEQUENCE [LARGE SCALE GENOMIC DNA]</scope>
    <source>
        <strain evidence="1 2">K7-2</strain>
    </source>
</reference>
<protein>
    <recommendedName>
        <fullName evidence="3">Class I SAM-dependent methyltransferase</fullName>
    </recommendedName>
</protein>
<evidence type="ECO:0000313" key="2">
    <source>
        <dbReference type="Proteomes" id="UP000053070"/>
    </source>
</evidence>
<dbReference type="PATRIC" id="fig|502682.8.peg.1286"/>
<accession>A0A0G9MT77</accession>
<dbReference type="Pfam" id="PF13578">
    <property type="entry name" value="Methyltransf_24"/>
    <property type="match status" value="1"/>
</dbReference>
<sequence length="307" mass="34990">MIAAIVVTLGAPLFRAVGNWPGNFPLYRRQADRAGMHWRSTHYYHPTYRDADLPADVTSERELPGLDLNEAGQLALLDAFECQSELAALTEHAEPELAYAYDNLQFNAGDADALYAMIRHARPNMLIEIGSGHSTRVAAKAIARNRETGALGECRHVCTEPYEMPWLETLGPEILRQKVEDVPRELFDALGEGDILFIDSSHVIRPFGDVTTELLQIVPRLAKGVLVHVHDIFTPRDYPERWLRRDRRLWNEQYLLEAMLAHSPRYRVCLALNWLKHNHGDALERAFPILEKYPDAQPGSFWFEVAQ</sequence>
<dbReference type="Gene3D" id="3.40.50.150">
    <property type="entry name" value="Vaccinia Virus protein VP39"/>
    <property type="match status" value="1"/>
</dbReference>
<dbReference type="Proteomes" id="UP000053070">
    <property type="component" value="Unassembled WGS sequence"/>
</dbReference>
<evidence type="ECO:0008006" key="3">
    <source>
        <dbReference type="Google" id="ProtNLM"/>
    </source>
</evidence>
<keyword evidence="2" id="KW-1185">Reference proteome</keyword>
<dbReference type="STRING" id="502682.BMF35_a0262"/>